<feature type="transmembrane region" description="Helical" evidence="5">
    <location>
        <begin position="339"/>
        <end position="356"/>
    </location>
</feature>
<gene>
    <name evidence="7" type="ORF">GCM10007047_03620</name>
</gene>
<comment type="subcellular location">
    <subcellularLocation>
        <location evidence="1">Membrane</location>
        <topology evidence="1">Multi-pass membrane protein</topology>
    </subcellularLocation>
</comment>
<keyword evidence="3 5" id="KW-1133">Transmembrane helix</keyword>
<dbReference type="Proteomes" id="UP000642829">
    <property type="component" value="Unassembled WGS sequence"/>
</dbReference>
<evidence type="ECO:0000256" key="5">
    <source>
        <dbReference type="SAM" id="Phobius"/>
    </source>
</evidence>
<feature type="domain" description="O-antigen ligase-related" evidence="6">
    <location>
        <begin position="153"/>
        <end position="318"/>
    </location>
</feature>
<proteinExistence type="predicted"/>
<feature type="transmembrane region" description="Helical" evidence="5">
    <location>
        <begin position="168"/>
        <end position="185"/>
    </location>
</feature>
<dbReference type="InterPro" id="IPR007016">
    <property type="entry name" value="O-antigen_ligase-rel_domated"/>
</dbReference>
<keyword evidence="8" id="KW-1185">Reference proteome</keyword>
<keyword evidence="4 5" id="KW-0472">Membrane</keyword>
<dbReference type="InterPro" id="IPR051533">
    <property type="entry name" value="WaaL-like"/>
</dbReference>
<feature type="transmembrane region" description="Helical" evidence="5">
    <location>
        <begin position="145"/>
        <end position="162"/>
    </location>
</feature>
<accession>A0A8J3D9J4</accession>
<dbReference type="AlphaFoldDB" id="A0A8J3D9J4"/>
<feature type="transmembrane region" description="Helical" evidence="5">
    <location>
        <begin position="36"/>
        <end position="54"/>
    </location>
</feature>
<dbReference type="PANTHER" id="PTHR37422">
    <property type="entry name" value="TEICHURONIC ACID BIOSYNTHESIS PROTEIN TUAE"/>
    <property type="match status" value="1"/>
</dbReference>
<comment type="caution">
    <text evidence="7">The sequence shown here is derived from an EMBL/GenBank/DDBJ whole genome shotgun (WGS) entry which is preliminary data.</text>
</comment>
<organism evidence="7 8">
    <name type="scientific">Cerasicoccus arenae</name>
    <dbReference type="NCBI Taxonomy" id="424488"/>
    <lineage>
        <taxon>Bacteria</taxon>
        <taxon>Pseudomonadati</taxon>
        <taxon>Verrucomicrobiota</taxon>
        <taxon>Opitutia</taxon>
        <taxon>Puniceicoccales</taxon>
        <taxon>Cerasicoccaceae</taxon>
        <taxon>Cerasicoccus</taxon>
    </lineage>
</organism>
<dbReference type="PANTHER" id="PTHR37422:SF23">
    <property type="entry name" value="TEICHURONIC ACID BIOSYNTHESIS PROTEIN TUAE"/>
    <property type="match status" value="1"/>
</dbReference>
<evidence type="ECO:0000256" key="4">
    <source>
        <dbReference type="ARBA" id="ARBA00023136"/>
    </source>
</evidence>
<feature type="transmembrane region" description="Helical" evidence="5">
    <location>
        <begin position="205"/>
        <end position="225"/>
    </location>
</feature>
<protein>
    <recommendedName>
        <fullName evidence="6">O-antigen ligase-related domain-containing protein</fullName>
    </recommendedName>
</protein>
<evidence type="ECO:0000256" key="3">
    <source>
        <dbReference type="ARBA" id="ARBA00022989"/>
    </source>
</evidence>
<feature type="transmembrane region" description="Helical" evidence="5">
    <location>
        <begin position="305"/>
        <end position="327"/>
    </location>
</feature>
<sequence>MRKPQNNTESAFVVWDSIEPIAGIPVCFNPIRTQEYIWIFIGALITATSVFTIIQQKKQVITLLSLIGINGVILAVIGAWFKITHNPEVLGMFEAVNPRFYSSFRYYNHWVAFALLSLGSAVTVADNYIQHYNRTGWNVRGRQRWDIVWVTIAAIIWVSIPLSGSRSGMIFSALFIFGSGAYLVFAYRRRTSIFSHLERQTRKALGISLLAFLAIFSFVGFALVWDNLNYRLEKTKEEIGQGRIDQRFYASPRDCWKMVKDRPVWGWGLGSYAYVFYQYAGPEYRHPLGKIVKRNEYAHNDWMQYWVELGTVGYVLFLSVPVGIIVLTFRRPRKSPESYWLAFSIGLFLSFASFDFPFGPSAGIALFAVCFGACARLSLGPSKEKTSYYD</sequence>
<name>A0A8J3D9J4_9BACT</name>
<feature type="transmembrane region" description="Helical" evidence="5">
    <location>
        <begin position="61"/>
        <end position="83"/>
    </location>
</feature>
<dbReference type="EMBL" id="BMXG01000002">
    <property type="protein sequence ID" value="GHB91956.1"/>
    <property type="molecule type" value="Genomic_DNA"/>
</dbReference>
<evidence type="ECO:0000313" key="7">
    <source>
        <dbReference type="EMBL" id="GHB91956.1"/>
    </source>
</evidence>
<dbReference type="Pfam" id="PF04932">
    <property type="entry name" value="Wzy_C"/>
    <property type="match status" value="1"/>
</dbReference>
<keyword evidence="2 5" id="KW-0812">Transmembrane</keyword>
<reference evidence="7" key="1">
    <citation type="journal article" date="2014" name="Int. J. Syst. Evol. Microbiol.">
        <title>Complete genome sequence of Corynebacterium casei LMG S-19264T (=DSM 44701T), isolated from a smear-ripened cheese.</title>
        <authorList>
            <consortium name="US DOE Joint Genome Institute (JGI-PGF)"/>
            <person name="Walter F."/>
            <person name="Albersmeier A."/>
            <person name="Kalinowski J."/>
            <person name="Ruckert C."/>
        </authorList>
    </citation>
    <scope>NUCLEOTIDE SEQUENCE</scope>
    <source>
        <strain evidence="7">KCTC 12870</strain>
    </source>
</reference>
<dbReference type="GO" id="GO:0016020">
    <property type="term" value="C:membrane"/>
    <property type="evidence" value="ECO:0007669"/>
    <property type="project" value="UniProtKB-SubCell"/>
</dbReference>
<feature type="transmembrane region" description="Helical" evidence="5">
    <location>
        <begin position="107"/>
        <end position="125"/>
    </location>
</feature>
<evidence type="ECO:0000313" key="8">
    <source>
        <dbReference type="Proteomes" id="UP000642829"/>
    </source>
</evidence>
<evidence type="ECO:0000256" key="2">
    <source>
        <dbReference type="ARBA" id="ARBA00022692"/>
    </source>
</evidence>
<evidence type="ECO:0000259" key="6">
    <source>
        <dbReference type="Pfam" id="PF04932"/>
    </source>
</evidence>
<feature type="transmembrane region" description="Helical" evidence="5">
    <location>
        <begin position="362"/>
        <end position="379"/>
    </location>
</feature>
<reference evidence="7" key="2">
    <citation type="submission" date="2020-09" db="EMBL/GenBank/DDBJ databases">
        <authorList>
            <person name="Sun Q."/>
            <person name="Kim S."/>
        </authorList>
    </citation>
    <scope>NUCLEOTIDE SEQUENCE</scope>
    <source>
        <strain evidence="7">KCTC 12870</strain>
    </source>
</reference>
<evidence type="ECO:0000256" key="1">
    <source>
        <dbReference type="ARBA" id="ARBA00004141"/>
    </source>
</evidence>